<keyword evidence="2" id="KW-1185">Reference proteome</keyword>
<dbReference type="EMBL" id="CM042063">
    <property type="protein sequence ID" value="KAI3667351.1"/>
    <property type="molecule type" value="Genomic_DNA"/>
</dbReference>
<sequence length="158" mass="18273">MSIPNTFCLPFETEPSMEENEYEKAHLAIIFDRYKDRVTTFPKEKGWISESLYMYHGFWHLSGGVYSIETMMALQETFKAHSTDIYLCTLPKSGTTWMKALMFALVNRTSKIALEACEKWRLRYAILPYSLIFSFLCISAMLGRSTHGDLNQGKQSLK</sequence>
<reference evidence="2" key="1">
    <citation type="journal article" date="2022" name="Mol. Ecol. Resour.">
        <title>The genomes of chicory, endive, great burdock and yacon provide insights into Asteraceae palaeo-polyploidization history and plant inulin production.</title>
        <authorList>
            <person name="Fan W."/>
            <person name="Wang S."/>
            <person name="Wang H."/>
            <person name="Wang A."/>
            <person name="Jiang F."/>
            <person name="Liu H."/>
            <person name="Zhao H."/>
            <person name="Xu D."/>
            <person name="Zhang Y."/>
        </authorList>
    </citation>
    <scope>NUCLEOTIDE SEQUENCE [LARGE SCALE GENOMIC DNA]</scope>
    <source>
        <strain evidence="2">cv. Niubang</strain>
    </source>
</reference>
<gene>
    <name evidence="1" type="ORF">L6452_42406</name>
</gene>
<evidence type="ECO:0000313" key="1">
    <source>
        <dbReference type="EMBL" id="KAI3667351.1"/>
    </source>
</evidence>
<name>A0ACB8XM84_ARCLA</name>
<proteinExistence type="predicted"/>
<accession>A0ACB8XM84</accession>
<evidence type="ECO:0000313" key="2">
    <source>
        <dbReference type="Proteomes" id="UP001055879"/>
    </source>
</evidence>
<dbReference type="Proteomes" id="UP001055879">
    <property type="component" value="Linkage Group LG17"/>
</dbReference>
<protein>
    <submittedName>
        <fullName evidence="1">Uncharacterized protein</fullName>
    </submittedName>
</protein>
<reference evidence="1 2" key="2">
    <citation type="journal article" date="2022" name="Mol. Ecol. Resour.">
        <title>The genomes of chicory, endive, great burdock and yacon provide insights into Asteraceae paleo-polyploidization history and plant inulin production.</title>
        <authorList>
            <person name="Fan W."/>
            <person name="Wang S."/>
            <person name="Wang H."/>
            <person name="Wang A."/>
            <person name="Jiang F."/>
            <person name="Liu H."/>
            <person name="Zhao H."/>
            <person name="Xu D."/>
            <person name="Zhang Y."/>
        </authorList>
    </citation>
    <scope>NUCLEOTIDE SEQUENCE [LARGE SCALE GENOMIC DNA]</scope>
    <source>
        <strain evidence="2">cv. Niubang</strain>
    </source>
</reference>
<comment type="caution">
    <text evidence="1">The sequence shown here is derived from an EMBL/GenBank/DDBJ whole genome shotgun (WGS) entry which is preliminary data.</text>
</comment>
<organism evidence="1 2">
    <name type="scientific">Arctium lappa</name>
    <name type="common">Greater burdock</name>
    <name type="synonym">Lappa major</name>
    <dbReference type="NCBI Taxonomy" id="4217"/>
    <lineage>
        <taxon>Eukaryota</taxon>
        <taxon>Viridiplantae</taxon>
        <taxon>Streptophyta</taxon>
        <taxon>Embryophyta</taxon>
        <taxon>Tracheophyta</taxon>
        <taxon>Spermatophyta</taxon>
        <taxon>Magnoliopsida</taxon>
        <taxon>eudicotyledons</taxon>
        <taxon>Gunneridae</taxon>
        <taxon>Pentapetalae</taxon>
        <taxon>asterids</taxon>
        <taxon>campanulids</taxon>
        <taxon>Asterales</taxon>
        <taxon>Asteraceae</taxon>
        <taxon>Carduoideae</taxon>
        <taxon>Cardueae</taxon>
        <taxon>Arctiinae</taxon>
        <taxon>Arctium</taxon>
    </lineage>
</organism>